<sequence length="136" mass="14722">MNSLCGGSNDAANTGSFCSVCLDDYDLGDTIIVLPCGGRHKFHEECIKSWLRKRSTCPLCQDNVRVQIAANATADVSPFCGRTILPASSATTVLRHEATLSSHEEDEVARHSEVNTNQLSTAATSSDYLERMVICI</sequence>
<dbReference type="SMART" id="SM00744">
    <property type="entry name" value="RINGv"/>
    <property type="match status" value="1"/>
</dbReference>
<dbReference type="GO" id="GO:0061630">
    <property type="term" value="F:ubiquitin protein ligase activity"/>
    <property type="evidence" value="ECO:0007669"/>
    <property type="project" value="TreeGrafter"/>
</dbReference>
<evidence type="ECO:0000256" key="1">
    <source>
        <dbReference type="ARBA" id="ARBA00022723"/>
    </source>
</evidence>
<dbReference type="InterPro" id="IPR013083">
    <property type="entry name" value="Znf_RING/FYVE/PHD"/>
</dbReference>
<dbReference type="PANTHER" id="PTHR45931">
    <property type="entry name" value="SI:CH211-59O9.10"/>
    <property type="match status" value="1"/>
</dbReference>
<dbReference type="EMBL" id="HBEL01031400">
    <property type="protein sequence ID" value="CAD8418539.1"/>
    <property type="molecule type" value="Transcribed_RNA"/>
</dbReference>
<dbReference type="Pfam" id="PF13639">
    <property type="entry name" value="zf-RING_2"/>
    <property type="match status" value="1"/>
</dbReference>
<dbReference type="InterPro" id="IPR051834">
    <property type="entry name" value="RING_finger_E3_ligase"/>
</dbReference>
<evidence type="ECO:0000256" key="3">
    <source>
        <dbReference type="ARBA" id="ARBA00022833"/>
    </source>
</evidence>
<dbReference type="Gene3D" id="3.30.40.10">
    <property type="entry name" value="Zinc/RING finger domain, C3HC4 (zinc finger)"/>
    <property type="match status" value="1"/>
</dbReference>
<evidence type="ECO:0000313" key="6">
    <source>
        <dbReference type="EMBL" id="CAD8418539.1"/>
    </source>
</evidence>
<dbReference type="CDD" id="cd16454">
    <property type="entry name" value="RING-H2_PA-TM-RING"/>
    <property type="match status" value="1"/>
</dbReference>
<dbReference type="SMART" id="SM00184">
    <property type="entry name" value="RING"/>
    <property type="match status" value="1"/>
</dbReference>
<dbReference type="PROSITE" id="PS50089">
    <property type="entry name" value="ZF_RING_2"/>
    <property type="match status" value="1"/>
</dbReference>
<dbReference type="InterPro" id="IPR011016">
    <property type="entry name" value="Znf_RING-CH"/>
</dbReference>
<name>A0A7S0CC85_9STRA</name>
<evidence type="ECO:0000256" key="2">
    <source>
        <dbReference type="ARBA" id="ARBA00022771"/>
    </source>
</evidence>
<organism evidence="6">
    <name type="scientific">Proboscia inermis</name>
    <dbReference type="NCBI Taxonomy" id="420281"/>
    <lineage>
        <taxon>Eukaryota</taxon>
        <taxon>Sar</taxon>
        <taxon>Stramenopiles</taxon>
        <taxon>Ochrophyta</taxon>
        <taxon>Bacillariophyta</taxon>
        <taxon>Coscinodiscophyceae</taxon>
        <taxon>Rhizosoleniophycidae</taxon>
        <taxon>Rhizosoleniales</taxon>
        <taxon>Rhizosoleniaceae</taxon>
        <taxon>Proboscia</taxon>
    </lineage>
</organism>
<proteinExistence type="predicted"/>
<dbReference type="PANTHER" id="PTHR45931:SF3">
    <property type="entry name" value="RING ZINC FINGER-CONTAINING PROTEIN"/>
    <property type="match status" value="1"/>
</dbReference>
<dbReference type="SUPFAM" id="SSF57850">
    <property type="entry name" value="RING/U-box"/>
    <property type="match status" value="1"/>
</dbReference>
<reference evidence="6" key="1">
    <citation type="submission" date="2021-01" db="EMBL/GenBank/DDBJ databases">
        <authorList>
            <person name="Corre E."/>
            <person name="Pelletier E."/>
            <person name="Niang G."/>
            <person name="Scheremetjew M."/>
            <person name="Finn R."/>
            <person name="Kale V."/>
            <person name="Holt S."/>
            <person name="Cochrane G."/>
            <person name="Meng A."/>
            <person name="Brown T."/>
            <person name="Cohen L."/>
        </authorList>
    </citation>
    <scope>NUCLEOTIDE SEQUENCE</scope>
    <source>
        <strain evidence="6">CCAP1064/1</strain>
    </source>
</reference>
<evidence type="ECO:0000256" key="4">
    <source>
        <dbReference type="PROSITE-ProRule" id="PRU00175"/>
    </source>
</evidence>
<gene>
    <name evidence="6" type="ORF">PINE0816_LOCUS14674</name>
</gene>
<dbReference type="GO" id="GO:0005634">
    <property type="term" value="C:nucleus"/>
    <property type="evidence" value="ECO:0007669"/>
    <property type="project" value="TreeGrafter"/>
</dbReference>
<feature type="domain" description="RING-type" evidence="5">
    <location>
        <begin position="18"/>
        <end position="61"/>
    </location>
</feature>
<dbReference type="GO" id="GO:0006511">
    <property type="term" value="P:ubiquitin-dependent protein catabolic process"/>
    <property type="evidence" value="ECO:0007669"/>
    <property type="project" value="TreeGrafter"/>
</dbReference>
<keyword evidence="3" id="KW-0862">Zinc</keyword>
<protein>
    <recommendedName>
        <fullName evidence="5">RING-type domain-containing protein</fullName>
    </recommendedName>
</protein>
<dbReference type="GO" id="GO:0008270">
    <property type="term" value="F:zinc ion binding"/>
    <property type="evidence" value="ECO:0007669"/>
    <property type="project" value="UniProtKB-KW"/>
</dbReference>
<keyword evidence="2 4" id="KW-0863">Zinc-finger</keyword>
<dbReference type="AlphaFoldDB" id="A0A7S0CC85"/>
<accession>A0A7S0CC85</accession>
<keyword evidence="1" id="KW-0479">Metal-binding</keyword>
<dbReference type="InterPro" id="IPR001841">
    <property type="entry name" value="Znf_RING"/>
</dbReference>
<evidence type="ECO:0000259" key="5">
    <source>
        <dbReference type="PROSITE" id="PS50089"/>
    </source>
</evidence>